<evidence type="ECO:0000256" key="4">
    <source>
        <dbReference type="ARBA" id="ARBA00022475"/>
    </source>
</evidence>
<dbReference type="PANTHER" id="PTHR32024:SF2">
    <property type="entry name" value="TRK SYSTEM POTASSIUM UPTAKE PROTEIN TRKG-RELATED"/>
    <property type="match status" value="1"/>
</dbReference>
<dbReference type="Proteomes" id="UP000005139">
    <property type="component" value="Unassembled WGS sequence"/>
</dbReference>
<evidence type="ECO:0000256" key="5">
    <source>
        <dbReference type="ARBA" id="ARBA00022519"/>
    </source>
</evidence>
<proteinExistence type="inferred from homology"/>
<evidence type="ECO:0000256" key="11">
    <source>
        <dbReference type="ARBA" id="ARBA00023136"/>
    </source>
</evidence>
<gene>
    <name evidence="14" type="ORF">TcarDRAFT_1675</name>
</gene>
<feature type="binding site" evidence="12">
    <location>
        <position position="98"/>
    </location>
    <ligand>
        <name>K(+)</name>
        <dbReference type="ChEBI" id="CHEBI:29103"/>
    </ligand>
</feature>
<evidence type="ECO:0000256" key="6">
    <source>
        <dbReference type="ARBA" id="ARBA00022538"/>
    </source>
</evidence>
<feature type="transmembrane region" description="Helical" evidence="13">
    <location>
        <begin position="57"/>
        <end position="77"/>
    </location>
</feature>
<dbReference type="GO" id="GO:0046872">
    <property type="term" value="F:metal ion binding"/>
    <property type="evidence" value="ECO:0007669"/>
    <property type="project" value="UniProtKB-KW"/>
</dbReference>
<feature type="transmembrane region" description="Helical" evidence="13">
    <location>
        <begin position="221"/>
        <end position="240"/>
    </location>
</feature>
<dbReference type="NCBIfam" id="TIGR00933">
    <property type="entry name" value="2a38"/>
    <property type="match status" value="1"/>
</dbReference>
<dbReference type="AlphaFoldDB" id="A1HP20"/>
<evidence type="ECO:0000256" key="3">
    <source>
        <dbReference type="ARBA" id="ARBA00022448"/>
    </source>
</evidence>
<evidence type="ECO:0000313" key="14">
    <source>
        <dbReference type="EMBL" id="EAX48128.1"/>
    </source>
</evidence>
<comment type="caution">
    <text evidence="14">The sequence shown here is derived from an EMBL/GenBank/DDBJ whole genome shotgun (WGS) entry which is preliminary data.</text>
</comment>
<keyword evidence="5" id="KW-0997">Cell inner membrane</keyword>
<evidence type="ECO:0000256" key="13">
    <source>
        <dbReference type="SAM" id="Phobius"/>
    </source>
</evidence>
<feature type="binding site" evidence="12">
    <location>
        <position position="419"/>
    </location>
    <ligand>
        <name>K(+)</name>
        <dbReference type="ChEBI" id="CHEBI:29103"/>
    </ligand>
</feature>
<feature type="binding site" evidence="12">
    <location>
        <position position="97"/>
    </location>
    <ligand>
        <name>K(+)</name>
        <dbReference type="ChEBI" id="CHEBI:29103"/>
    </ligand>
</feature>
<reference evidence="14 15" key="1">
    <citation type="submission" date="2007-01" db="EMBL/GenBank/DDBJ databases">
        <title>Annotation of the draft genome assembly of Thermosinus carboxydivorans Nor1.</title>
        <authorList>
            <consortium name="US DOE Joint Genome Institute (JGI-ORNL)"/>
            <person name="Larimer F."/>
            <person name="Land M."/>
            <person name="Hauser L."/>
        </authorList>
    </citation>
    <scope>NUCLEOTIDE SEQUENCE [LARGE SCALE GENOMIC DNA]</scope>
    <source>
        <strain evidence="14 15">Nor1</strain>
    </source>
</reference>
<feature type="transmembrane region" description="Helical" evidence="13">
    <location>
        <begin position="123"/>
        <end position="147"/>
    </location>
</feature>
<keyword evidence="9 13" id="KW-1133">Transmembrane helix</keyword>
<evidence type="ECO:0000256" key="10">
    <source>
        <dbReference type="ARBA" id="ARBA00023065"/>
    </source>
</evidence>
<feature type="transmembrane region" description="Helical" evidence="13">
    <location>
        <begin position="384"/>
        <end position="406"/>
    </location>
</feature>
<feature type="transmembrane region" description="Helical" evidence="13">
    <location>
        <begin position="167"/>
        <end position="188"/>
    </location>
</feature>
<feature type="transmembrane region" description="Helical" evidence="13">
    <location>
        <begin position="442"/>
        <end position="461"/>
    </location>
</feature>
<keyword evidence="7 13" id="KW-0812">Transmembrane</keyword>
<dbReference type="Pfam" id="PF02386">
    <property type="entry name" value="TrkH"/>
    <property type="match status" value="1"/>
</dbReference>
<feature type="binding site" evidence="12">
    <location>
        <position position="302"/>
    </location>
    <ligand>
        <name>K(+)</name>
        <dbReference type="ChEBI" id="CHEBI:29103"/>
    </ligand>
</feature>
<name>A1HP20_9FIRM</name>
<organism evidence="14 15">
    <name type="scientific">Thermosinus carboxydivorans Nor1</name>
    <dbReference type="NCBI Taxonomy" id="401526"/>
    <lineage>
        <taxon>Bacteria</taxon>
        <taxon>Bacillati</taxon>
        <taxon>Bacillota</taxon>
        <taxon>Negativicutes</taxon>
        <taxon>Selenomonadales</taxon>
        <taxon>Sporomusaceae</taxon>
        <taxon>Thermosinus</taxon>
    </lineage>
</organism>
<feature type="transmembrane region" description="Helical" evidence="13">
    <location>
        <begin position="260"/>
        <end position="280"/>
    </location>
</feature>
<comment type="subcellular location">
    <subcellularLocation>
        <location evidence="1">Cell inner membrane</location>
        <topology evidence="1">Multi-pass membrane protein</topology>
    </subcellularLocation>
</comment>
<evidence type="ECO:0000256" key="7">
    <source>
        <dbReference type="ARBA" id="ARBA00022692"/>
    </source>
</evidence>
<accession>A1HP20</accession>
<dbReference type="InterPro" id="IPR003445">
    <property type="entry name" value="Cat_transpt"/>
</dbReference>
<dbReference type="PANTHER" id="PTHR32024">
    <property type="entry name" value="TRK SYSTEM POTASSIUM UPTAKE PROTEIN TRKG-RELATED"/>
    <property type="match status" value="1"/>
</dbReference>
<evidence type="ECO:0000256" key="9">
    <source>
        <dbReference type="ARBA" id="ARBA00022989"/>
    </source>
</evidence>
<dbReference type="PIRSF" id="PIRSF006247">
    <property type="entry name" value="TrkH"/>
    <property type="match status" value="1"/>
</dbReference>
<feature type="binding site" evidence="12">
    <location>
        <position position="418"/>
    </location>
    <ligand>
        <name>K(+)</name>
        <dbReference type="ChEBI" id="CHEBI:29103"/>
    </ligand>
</feature>
<feature type="transmembrane region" description="Helical" evidence="13">
    <location>
        <begin position="26"/>
        <end position="45"/>
    </location>
</feature>
<keyword evidence="10" id="KW-0406">Ion transport</keyword>
<keyword evidence="12" id="KW-0479">Metal-binding</keyword>
<feature type="binding site" evidence="12">
    <location>
        <position position="301"/>
    </location>
    <ligand>
        <name>K(+)</name>
        <dbReference type="ChEBI" id="CHEBI:29103"/>
    </ligand>
</feature>
<dbReference type="GO" id="GO:0005886">
    <property type="term" value="C:plasma membrane"/>
    <property type="evidence" value="ECO:0007669"/>
    <property type="project" value="UniProtKB-SubCell"/>
</dbReference>
<protein>
    <submittedName>
        <fullName evidence="14">Potassium uptake protein, TrkH family</fullName>
    </submittedName>
</protein>
<dbReference type="InterPro" id="IPR004772">
    <property type="entry name" value="TrkH"/>
</dbReference>
<sequence>MMLVYGLFMVVPLALAIVWREASIGALTISVLSCLVTGGVMAFLAPSSGRIGIREGYATVLGGWLFASLFGALPYWLGGVMPTYIDAVFETVSGLTTTGASVIDRLDDVPRSIIFWRSMTHWLGGMGIIVLFIVILPHIGAGAAHLFKAEVPGPTADRVSPRIRDTAIALWIIYTILTVAEIVLLMLAGMSLFDAVNHAFATLATGGFSTKDASIKHYDSLAIELIVVLFMIIAGGNFALYFQGWQKGWHRVYRDTEFKVYLVIIAASTFLIAVNLCLAAGEEAGKALRVALFQVASIITTTGFASADFDAWPPLAKLVLFILMFIGGSAGSTAGGIKVSRIILLVKQGWAELKRSLHPRVVVSICVDQKSVEPTVLNTVCQFFFLYMFTFFAAVLLVAATGLAPFDAMSAVAATLGNVGPGFGVVGPTTTYSSLSPLAKTVLTLCMLLGRLELFTLLVFLRPEFWRAHRNW</sequence>
<evidence type="ECO:0000256" key="12">
    <source>
        <dbReference type="PIRSR" id="PIRSR006247-1"/>
    </source>
</evidence>
<keyword evidence="6" id="KW-0633">Potassium transport</keyword>
<keyword evidence="4" id="KW-1003">Cell membrane</keyword>
<dbReference type="eggNOG" id="COG0168">
    <property type="taxonomic scope" value="Bacteria"/>
</dbReference>
<keyword evidence="3" id="KW-0813">Transport</keyword>
<keyword evidence="8 12" id="KW-0630">Potassium</keyword>
<dbReference type="GO" id="GO:0015379">
    <property type="term" value="F:potassium:chloride symporter activity"/>
    <property type="evidence" value="ECO:0007669"/>
    <property type="project" value="InterPro"/>
</dbReference>
<evidence type="ECO:0000313" key="15">
    <source>
        <dbReference type="Proteomes" id="UP000005139"/>
    </source>
</evidence>
<feature type="binding site" evidence="12">
    <location>
        <position position="206"/>
    </location>
    <ligand>
        <name>K(+)</name>
        <dbReference type="ChEBI" id="CHEBI:29103"/>
    </ligand>
</feature>
<keyword evidence="15" id="KW-1185">Reference proteome</keyword>
<reference evidence="14 15" key="2">
    <citation type="submission" date="2007-01" db="EMBL/GenBank/DDBJ databases">
        <title>Sequencing of the draft genome and assembly of Thermosinus carboxydivorans Nor1.</title>
        <authorList>
            <consortium name="US DOE Joint Genome Institute (JGI-PGF)"/>
            <person name="Copeland A."/>
            <person name="Lucas S."/>
            <person name="Lapidus A."/>
            <person name="Barry K."/>
            <person name="Glavina del Rio T."/>
            <person name="Dalin E."/>
            <person name="Tice H."/>
            <person name="Bruce D."/>
            <person name="Pitluck S."/>
            <person name="Richardson P."/>
        </authorList>
    </citation>
    <scope>NUCLEOTIDE SEQUENCE [LARGE SCALE GENOMIC DNA]</scope>
    <source>
        <strain evidence="14 15">Nor1</strain>
    </source>
</reference>
<dbReference type="EMBL" id="AAWL01000004">
    <property type="protein sequence ID" value="EAX48128.1"/>
    <property type="molecule type" value="Genomic_DNA"/>
</dbReference>
<comment type="similarity">
    <text evidence="2">Belongs to the TrkH potassium transport family.</text>
</comment>
<evidence type="ECO:0000256" key="8">
    <source>
        <dbReference type="ARBA" id="ARBA00022958"/>
    </source>
</evidence>
<evidence type="ECO:0000256" key="1">
    <source>
        <dbReference type="ARBA" id="ARBA00004429"/>
    </source>
</evidence>
<feature type="transmembrane region" description="Helical" evidence="13">
    <location>
        <begin position="318"/>
        <end position="337"/>
    </location>
</feature>
<evidence type="ECO:0000256" key="2">
    <source>
        <dbReference type="ARBA" id="ARBA00009137"/>
    </source>
</evidence>
<keyword evidence="11 13" id="KW-0472">Membrane</keyword>